<dbReference type="EMBL" id="JAVRRA010017438">
    <property type="protein sequence ID" value="KAK5200508.1"/>
    <property type="molecule type" value="Genomic_DNA"/>
</dbReference>
<reference evidence="2 3" key="1">
    <citation type="submission" date="2023-08" db="EMBL/GenBank/DDBJ databases">
        <title>Black Yeasts Isolated from many extreme environments.</title>
        <authorList>
            <person name="Coleine C."/>
            <person name="Stajich J.E."/>
            <person name="Selbmann L."/>
        </authorList>
    </citation>
    <scope>NUCLEOTIDE SEQUENCE [LARGE SCALE GENOMIC DNA]</scope>
    <source>
        <strain evidence="2 3">CCFEE 536</strain>
    </source>
</reference>
<keyword evidence="3" id="KW-1185">Reference proteome</keyword>
<gene>
    <name evidence="2" type="primary">HSP78_2</name>
    <name evidence="2" type="ORF">LTR16_005916</name>
</gene>
<proteinExistence type="predicted"/>
<dbReference type="Gene3D" id="3.40.50.300">
    <property type="entry name" value="P-loop containing nucleotide triphosphate hydrolases"/>
    <property type="match status" value="1"/>
</dbReference>
<protein>
    <submittedName>
        <fullName evidence="2">Chaperone ATPase hsp78</fullName>
    </submittedName>
</protein>
<dbReference type="InterPro" id="IPR027417">
    <property type="entry name" value="P-loop_NTPase"/>
</dbReference>
<feature type="region of interest" description="Disordered" evidence="1">
    <location>
        <begin position="114"/>
        <end position="135"/>
    </location>
</feature>
<evidence type="ECO:0000313" key="3">
    <source>
        <dbReference type="Proteomes" id="UP001357485"/>
    </source>
</evidence>
<dbReference type="Proteomes" id="UP001357485">
    <property type="component" value="Unassembled WGS sequence"/>
</dbReference>
<accession>A0ABR0LM43</accession>
<name>A0ABR0LM43_9PEZI</name>
<organism evidence="2 3">
    <name type="scientific">Cryomyces antarcticus</name>
    <dbReference type="NCBI Taxonomy" id="329879"/>
    <lineage>
        <taxon>Eukaryota</taxon>
        <taxon>Fungi</taxon>
        <taxon>Dikarya</taxon>
        <taxon>Ascomycota</taxon>
        <taxon>Pezizomycotina</taxon>
        <taxon>Dothideomycetes</taxon>
        <taxon>Dothideomycetes incertae sedis</taxon>
        <taxon>Cryomyces</taxon>
    </lineage>
</organism>
<evidence type="ECO:0000256" key="1">
    <source>
        <dbReference type="SAM" id="MobiDB-lite"/>
    </source>
</evidence>
<evidence type="ECO:0000313" key="2">
    <source>
        <dbReference type="EMBL" id="KAK5200508.1"/>
    </source>
</evidence>
<comment type="caution">
    <text evidence="2">The sequence shown here is derived from an EMBL/GenBank/DDBJ whole genome shotgun (WGS) entry which is preliminary data.</text>
</comment>
<sequence length="135" mass="14746">MEIQVDTEAAEVENQITYLYKYAVKREYRSVNANEMTAISYKDGRSTSSFGTCCAAMNGIAPEIVQRAEELILLSARGEDLVAACAVIPEAEIAELEDAEAIARDFLEAEMEGSDDPKSLLRDVLTLSGTTDSRT</sequence>